<evidence type="ECO:0000313" key="5">
    <source>
        <dbReference type="EMBL" id="MBW7454881.1"/>
    </source>
</evidence>
<name>A0ABS7C1W2_9BACL</name>
<dbReference type="EMBL" id="JAHZIK010000267">
    <property type="protein sequence ID" value="MBW7454881.1"/>
    <property type="molecule type" value="Genomic_DNA"/>
</dbReference>
<keyword evidence="3" id="KW-0560">Oxidoreductase</keyword>
<dbReference type="InterPro" id="IPR036318">
    <property type="entry name" value="FAD-bd_PCMH-like_sf"/>
</dbReference>
<dbReference type="PROSITE" id="PS51387">
    <property type="entry name" value="FAD_PCMH"/>
    <property type="match status" value="1"/>
</dbReference>
<dbReference type="PANTHER" id="PTHR42659:SF2">
    <property type="entry name" value="XANTHINE DEHYDROGENASE SUBUNIT C-RELATED"/>
    <property type="match status" value="1"/>
</dbReference>
<comment type="caution">
    <text evidence="5">The sequence shown here is derived from an EMBL/GenBank/DDBJ whole genome shotgun (WGS) entry which is preliminary data.</text>
</comment>
<dbReference type="Gene3D" id="3.30.390.50">
    <property type="entry name" value="CO dehydrogenase flavoprotein, C-terminal domain"/>
    <property type="match status" value="1"/>
</dbReference>
<proteinExistence type="predicted"/>
<dbReference type="Proteomes" id="UP001519887">
    <property type="component" value="Unassembled WGS sequence"/>
</dbReference>
<dbReference type="Pfam" id="PF00941">
    <property type="entry name" value="FAD_binding_5"/>
    <property type="match status" value="1"/>
</dbReference>
<dbReference type="PANTHER" id="PTHR42659">
    <property type="entry name" value="XANTHINE DEHYDROGENASE SUBUNIT C-RELATED"/>
    <property type="match status" value="1"/>
</dbReference>
<evidence type="ECO:0000256" key="1">
    <source>
        <dbReference type="ARBA" id="ARBA00022630"/>
    </source>
</evidence>
<feature type="domain" description="FAD-binding PCMH-type" evidence="4">
    <location>
        <begin position="1"/>
        <end position="174"/>
    </location>
</feature>
<gene>
    <name evidence="5" type="ORF">K0U00_12635</name>
</gene>
<dbReference type="InterPro" id="IPR036683">
    <property type="entry name" value="CO_DH_flav_C_dom_sf"/>
</dbReference>
<evidence type="ECO:0000259" key="4">
    <source>
        <dbReference type="PROSITE" id="PS51387"/>
    </source>
</evidence>
<dbReference type="InterPro" id="IPR016167">
    <property type="entry name" value="FAD-bd_PCMH_sub1"/>
</dbReference>
<dbReference type="RefSeq" id="WP_210040031.1">
    <property type="nucleotide sequence ID" value="NZ_JBHLVU010000007.1"/>
</dbReference>
<dbReference type="Gene3D" id="3.30.43.10">
    <property type="entry name" value="Uridine Diphospho-n-acetylenolpyruvylglucosamine Reductase, domain 2"/>
    <property type="match status" value="1"/>
</dbReference>
<dbReference type="InterPro" id="IPR016169">
    <property type="entry name" value="FAD-bd_PCMH_sub2"/>
</dbReference>
<dbReference type="SUPFAM" id="SSF55447">
    <property type="entry name" value="CO dehydrogenase flavoprotein C-terminal domain-like"/>
    <property type="match status" value="1"/>
</dbReference>
<protein>
    <submittedName>
        <fullName evidence="5">FAD binding domain-containing protein</fullName>
    </submittedName>
</protein>
<dbReference type="SMART" id="SM01092">
    <property type="entry name" value="CO_deh_flav_C"/>
    <property type="match status" value="1"/>
</dbReference>
<keyword evidence="6" id="KW-1185">Reference proteome</keyword>
<keyword evidence="1" id="KW-0285">Flavoprotein</keyword>
<accession>A0ABS7C1W2</accession>
<dbReference type="InterPro" id="IPR051312">
    <property type="entry name" value="Diverse_Substr_Oxidored"/>
</dbReference>
<reference evidence="5 6" key="1">
    <citation type="submission" date="2021-07" db="EMBL/GenBank/DDBJ databases">
        <title>Paenibacillus radiodurans sp. nov., isolated from the southeastern edge of Tengger Desert.</title>
        <authorList>
            <person name="Zhang G."/>
        </authorList>
    </citation>
    <scope>NUCLEOTIDE SEQUENCE [LARGE SCALE GENOMIC DNA]</scope>
    <source>
        <strain evidence="5 6">CCM 7311</strain>
    </source>
</reference>
<evidence type="ECO:0000256" key="2">
    <source>
        <dbReference type="ARBA" id="ARBA00022827"/>
    </source>
</evidence>
<dbReference type="InterPro" id="IPR016166">
    <property type="entry name" value="FAD-bd_PCMH"/>
</dbReference>
<dbReference type="InterPro" id="IPR002346">
    <property type="entry name" value="Mopterin_DH_FAD-bd"/>
</dbReference>
<organism evidence="5 6">
    <name type="scientific">Paenibacillus sepulcri</name>
    <dbReference type="NCBI Taxonomy" id="359917"/>
    <lineage>
        <taxon>Bacteria</taxon>
        <taxon>Bacillati</taxon>
        <taxon>Bacillota</taxon>
        <taxon>Bacilli</taxon>
        <taxon>Bacillales</taxon>
        <taxon>Paenibacillaceae</taxon>
        <taxon>Paenibacillus</taxon>
    </lineage>
</organism>
<dbReference type="Gene3D" id="3.30.465.10">
    <property type="match status" value="1"/>
</dbReference>
<dbReference type="InterPro" id="IPR005107">
    <property type="entry name" value="CO_DH_flav_C"/>
</dbReference>
<evidence type="ECO:0000256" key="3">
    <source>
        <dbReference type="ARBA" id="ARBA00023002"/>
    </source>
</evidence>
<dbReference type="SUPFAM" id="SSF56176">
    <property type="entry name" value="FAD-binding/transporter-associated domain-like"/>
    <property type="match status" value="1"/>
</dbReference>
<evidence type="ECO:0000313" key="6">
    <source>
        <dbReference type="Proteomes" id="UP001519887"/>
    </source>
</evidence>
<keyword evidence="2" id="KW-0274">FAD</keyword>
<sequence>MISFDFEYYKPTTIQEAVRLFQQADSRGSQPLYYSGGTEIISMARLNQLRTGTVIDIKGIPECNVIHMNQEQLVIGSAVSLNTLTEAGLFPLLDETNRHVADYTNRNKITIGGNLCGKMMYRESLLPFLLVNSQVVLAGAGGTRNVPIHRILNGEPRLQKGELLVQILSDKQYLNMPFVTVKKTKQERIDYPLVRISALKTKEGIRVAFSGVSTVPFCSLKIEEVLNDVSRPLEERVDNAIRIWPVPILDDILGSAAYRKFVLRNTLMDTMAALERRGV</sequence>